<dbReference type="EMBL" id="CAJNOJ010000314">
    <property type="protein sequence ID" value="CAF1392412.1"/>
    <property type="molecule type" value="Genomic_DNA"/>
</dbReference>
<dbReference type="Pfam" id="PF01129">
    <property type="entry name" value="ART"/>
    <property type="match status" value="1"/>
</dbReference>
<dbReference type="PANTHER" id="PTHR22576:SF37">
    <property type="entry name" value="MUCOSA-ASSOCIATED LYMPHOID TISSUE LYMPHOMA TRANSLOCATION PROTEIN 1"/>
    <property type="match status" value="1"/>
</dbReference>
<dbReference type="InterPro" id="IPR036404">
    <property type="entry name" value="Jacalin-like_lectin_dom_sf"/>
</dbReference>
<evidence type="ECO:0000256" key="6">
    <source>
        <dbReference type="RuleBase" id="RU361228"/>
    </source>
</evidence>
<sequence>MANSSRFINDQVCELREANHSPIYGYQHLPIPTLEESIVKLLPMLPGLQYYVTQARENCTKTATTLTLDESAAIYLYTMPIPFFSKLNDDLRAENRNALKPWFPYLKLFITALEKLSSLEITIWRGVSGDVSSSFTNKGEEIWWSVNSCSKNPDIVGRYIGPTGTVFAINALQGKDISEYSAIKDEEEVVLMPGTRLIVRYQPMNFEDRLLIIHLYEEPKFKLTKENQRKIAFVIGNDNYQSNRLATSVNDAKDLSQTLEMLGFLVITKFDVTYEIMDKEIQNFIKLIQTNDIVLFFFSGHGSQWKNENYLIPCDTNDQLDFKCRAINAQNVLEQMVLKNPLAVIYLLDCSREYYVQGMTHMIALPGSIVVSACAPKDRRINGRNGTFTYHLLRNITKPGEGILLMLTGVADAVANETNNMQVPCITSALKRNDIYFIAPNSKQSISSSLGLSPFVRAGKRFGGTGGHSFDDFTENKLTYSHYLRGMMTGCKDDPLDWCQFCYSSLNDDCQMLIQAGLQGTTERSNTIEQFIINEDERINKVQVVVNCVELLVNGARKLVPLVRGIRLFTKNGHTSQSIDHLERDLYTEEFEGYFVGYVTGRSGLLIDQLQFHWFRNDQLKG</sequence>
<evidence type="ECO:0000313" key="9">
    <source>
        <dbReference type="Proteomes" id="UP000663852"/>
    </source>
</evidence>
<keyword evidence="3 6" id="KW-0808">Transferase</keyword>
<dbReference type="Pfam" id="PF00656">
    <property type="entry name" value="Peptidase_C14"/>
    <property type="match status" value="1"/>
</dbReference>
<evidence type="ECO:0000256" key="4">
    <source>
        <dbReference type="ARBA" id="ARBA00022695"/>
    </source>
</evidence>
<evidence type="ECO:0000259" key="7">
    <source>
        <dbReference type="PROSITE" id="PS50208"/>
    </source>
</evidence>
<dbReference type="InterPro" id="IPR001309">
    <property type="entry name" value="Pept_C14_p20"/>
</dbReference>
<dbReference type="OrthoDB" id="10021523at2759"/>
<name>A0A815K8V9_ADIRI</name>
<comment type="caution">
    <text evidence="8">The sequence shown here is derived from an EMBL/GenBank/DDBJ whole genome shotgun (WGS) entry which is preliminary data.</text>
</comment>
<accession>A0A815K8V9</accession>
<evidence type="ECO:0000313" key="8">
    <source>
        <dbReference type="EMBL" id="CAF1392412.1"/>
    </source>
</evidence>
<evidence type="ECO:0000256" key="2">
    <source>
        <dbReference type="ARBA" id="ARBA00022676"/>
    </source>
</evidence>
<organism evidence="8 9">
    <name type="scientific">Adineta ricciae</name>
    <name type="common">Rotifer</name>
    <dbReference type="NCBI Taxonomy" id="249248"/>
    <lineage>
        <taxon>Eukaryota</taxon>
        <taxon>Metazoa</taxon>
        <taxon>Spiralia</taxon>
        <taxon>Gnathifera</taxon>
        <taxon>Rotifera</taxon>
        <taxon>Eurotatoria</taxon>
        <taxon>Bdelloidea</taxon>
        <taxon>Adinetida</taxon>
        <taxon>Adinetidae</taxon>
        <taxon>Adineta</taxon>
    </lineage>
</organism>
<dbReference type="SUPFAM" id="SSF52129">
    <property type="entry name" value="Caspase-like"/>
    <property type="match status" value="1"/>
</dbReference>
<evidence type="ECO:0000256" key="3">
    <source>
        <dbReference type="ARBA" id="ARBA00022679"/>
    </source>
</evidence>
<keyword evidence="6" id="KW-0521">NADP</keyword>
<dbReference type="GO" id="GO:0006508">
    <property type="term" value="P:proteolysis"/>
    <property type="evidence" value="ECO:0007669"/>
    <property type="project" value="InterPro"/>
</dbReference>
<dbReference type="Gene3D" id="3.40.50.1460">
    <property type="match status" value="1"/>
</dbReference>
<dbReference type="GO" id="GO:0106274">
    <property type="term" value="F:NAD+-protein-arginine ADP-ribosyltransferase activity"/>
    <property type="evidence" value="ECO:0007669"/>
    <property type="project" value="UniProtKB-EC"/>
</dbReference>
<evidence type="ECO:0000256" key="5">
    <source>
        <dbReference type="ARBA" id="ARBA00047597"/>
    </source>
</evidence>
<dbReference type="GO" id="GO:0016779">
    <property type="term" value="F:nucleotidyltransferase activity"/>
    <property type="evidence" value="ECO:0007669"/>
    <property type="project" value="UniProtKB-KW"/>
</dbReference>
<dbReference type="PANTHER" id="PTHR22576">
    <property type="entry name" value="MUCOSA ASSOCIATED LYMPHOID TISSUE LYMPHOMA TRANSLOCATION PROTEIN 1/PARACASPASE"/>
    <property type="match status" value="1"/>
</dbReference>
<dbReference type="InterPro" id="IPR052039">
    <property type="entry name" value="Caspase-related_regulators"/>
</dbReference>
<feature type="domain" description="Caspase family p20" evidence="7">
    <location>
        <begin position="228"/>
        <end position="304"/>
    </location>
</feature>
<dbReference type="Gene3D" id="3.90.176.10">
    <property type="entry name" value="Toxin ADP-ribosyltransferase, Chain A, domain 1"/>
    <property type="match status" value="1"/>
</dbReference>
<evidence type="ECO:0000256" key="1">
    <source>
        <dbReference type="ARBA" id="ARBA00009558"/>
    </source>
</evidence>
<dbReference type="InterPro" id="IPR000768">
    <property type="entry name" value="ART"/>
</dbReference>
<dbReference type="GO" id="GO:0004197">
    <property type="term" value="F:cysteine-type endopeptidase activity"/>
    <property type="evidence" value="ECO:0007669"/>
    <property type="project" value="InterPro"/>
</dbReference>
<comment type="catalytic activity">
    <reaction evidence="5 6">
        <text>L-arginyl-[protein] + NAD(+) = N(omega)-(ADP-D-ribosyl)-L-arginyl-[protein] + nicotinamide + H(+)</text>
        <dbReference type="Rhea" id="RHEA:19149"/>
        <dbReference type="Rhea" id="RHEA-COMP:10532"/>
        <dbReference type="Rhea" id="RHEA-COMP:15087"/>
        <dbReference type="ChEBI" id="CHEBI:15378"/>
        <dbReference type="ChEBI" id="CHEBI:17154"/>
        <dbReference type="ChEBI" id="CHEBI:29965"/>
        <dbReference type="ChEBI" id="CHEBI:57540"/>
        <dbReference type="ChEBI" id="CHEBI:142554"/>
        <dbReference type="EC" id="2.4.2.31"/>
    </reaction>
</comment>
<dbReference type="SUPFAM" id="SSF56399">
    <property type="entry name" value="ADP-ribosylation"/>
    <property type="match status" value="1"/>
</dbReference>
<keyword evidence="6" id="KW-0520">NAD</keyword>
<dbReference type="InterPro" id="IPR029030">
    <property type="entry name" value="Caspase-like_dom_sf"/>
</dbReference>
<gene>
    <name evidence="8" type="ORF">EDS130_LOCUS35542</name>
</gene>
<reference evidence="8" key="1">
    <citation type="submission" date="2021-02" db="EMBL/GenBank/DDBJ databases">
        <authorList>
            <person name="Nowell W R."/>
        </authorList>
    </citation>
    <scope>NUCLEOTIDE SEQUENCE</scope>
</reference>
<keyword evidence="2 6" id="KW-0328">Glycosyltransferase</keyword>
<dbReference type="InterPro" id="IPR011600">
    <property type="entry name" value="Pept_C14_caspase"/>
</dbReference>
<dbReference type="Gene3D" id="2.100.10.30">
    <property type="entry name" value="Jacalin-like lectin domain"/>
    <property type="match status" value="1"/>
</dbReference>
<dbReference type="PROSITE" id="PS51996">
    <property type="entry name" value="TR_MART"/>
    <property type="match status" value="1"/>
</dbReference>
<protein>
    <recommendedName>
        <fullName evidence="6">NAD(P)(+)--arginine ADP-ribosyltransferase</fullName>
        <ecNumber evidence="6">2.4.2.31</ecNumber>
    </recommendedName>
    <alternativeName>
        <fullName evidence="6">Mono(ADP-ribosyl)transferase</fullName>
    </alternativeName>
</protein>
<keyword evidence="4" id="KW-0548">Nucleotidyltransferase</keyword>
<dbReference type="EC" id="2.4.2.31" evidence="6"/>
<comment type="similarity">
    <text evidence="1 6">Belongs to the Arg-specific ADP-ribosyltransferase family.</text>
</comment>
<dbReference type="SUPFAM" id="SSF51101">
    <property type="entry name" value="Mannose-binding lectins"/>
    <property type="match status" value="1"/>
</dbReference>
<dbReference type="AlphaFoldDB" id="A0A815K8V9"/>
<dbReference type="PROSITE" id="PS50208">
    <property type="entry name" value="CASPASE_P20"/>
    <property type="match status" value="1"/>
</dbReference>
<dbReference type="Proteomes" id="UP000663852">
    <property type="component" value="Unassembled WGS sequence"/>
</dbReference>
<proteinExistence type="inferred from homology"/>